<accession>A0A1Y2B313</accession>
<dbReference type="PANTHER" id="PTHR23423">
    <property type="entry name" value="ORGANIC SOLUTE TRANSPORTER-RELATED"/>
    <property type="match status" value="1"/>
</dbReference>
<evidence type="ECO:0000256" key="3">
    <source>
        <dbReference type="ARBA" id="ARBA00022989"/>
    </source>
</evidence>
<comment type="caution">
    <text evidence="7">The sequence shown here is derived from an EMBL/GenBank/DDBJ whole genome shotgun (WGS) entry which is preliminary data.</text>
</comment>
<feature type="transmembrane region" description="Helical" evidence="6">
    <location>
        <begin position="63"/>
        <end position="85"/>
    </location>
</feature>
<feature type="compositionally biased region" description="Polar residues" evidence="5">
    <location>
        <begin position="396"/>
        <end position="407"/>
    </location>
</feature>
<evidence type="ECO:0000256" key="1">
    <source>
        <dbReference type="ARBA" id="ARBA00004141"/>
    </source>
</evidence>
<dbReference type="STRING" id="329046.A0A1Y2B313"/>
<dbReference type="Pfam" id="PF03619">
    <property type="entry name" value="Solute_trans_a"/>
    <property type="match status" value="1"/>
</dbReference>
<feature type="transmembrane region" description="Helical" evidence="6">
    <location>
        <begin position="105"/>
        <end position="124"/>
    </location>
</feature>
<organism evidence="7 8">
    <name type="scientific">Rhizoclosmatium globosum</name>
    <dbReference type="NCBI Taxonomy" id="329046"/>
    <lineage>
        <taxon>Eukaryota</taxon>
        <taxon>Fungi</taxon>
        <taxon>Fungi incertae sedis</taxon>
        <taxon>Chytridiomycota</taxon>
        <taxon>Chytridiomycota incertae sedis</taxon>
        <taxon>Chytridiomycetes</taxon>
        <taxon>Chytridiales</taxon>
        <taxon>Chytriomycetaceae</taxon>
        <taxon>Rhizoclosmatium</taxon>
    </lineage>
</organism>
<dbReference type="GO" id="GO:0016020">
    <property type="term" value="C:membrane"/>
    <property type="evidence" value="ECO:0007669"/>
    <property type="project" value="UniProtKB-SubCell"/>
</dbReference>
<keyword evidence="8" id="KW-1185">Reference proteome</keyword>
<comment type="subcellular location">
    <subcellularLocation>
        <location evidence="1">Membrane</location>
        <topology evidence="1">Multi-pass membrane protein</topology>
    </subcellularLocation>
</comment>
<keyword evidence="2 6" id="KW-0812">Transmembrane</keyword>
<feature type="transmembrane region" description="Helical" evidence="6">
    <location>
        <begin position="214"/>
        <end position="236"/>
    </location>
</feature>
<evidence type="ECO:0000313" key="7">
    <source>
        <dbReference type="EMBL" id="ORY29228.1"/>
    </source>
</evidence>
<evidence type="ECO:0000256" key="5">
    <source>
        <dbReference type="SAM" id="MobiDB-lite"/>
    </source>
</evidence>
<keyword evidence="4 6" id="KW-0472">Membrane</keyword>
<dbReference type="EMBL" id="MCGO01000089">
    <property type="protein sequence ID" value="ORY29228.1"/>
    <property type="molecule type" value="Genomic_DNA"/>
</dbReference>
<proteinExistence type="predicted"/>
<sequence length="433" mass="48614">MLLLSTIFNATSFSSISTTSTISTILSTIINATTNFVNDTITDNPCIERVGPTFEPGTTDYELLMGLWITTLVFAAISIVMTIYLMIKHLQYYYTPHHQRWILRILLMIPIYALCSTLSFRFFWYSSYFAIIRDCSLEEQYKFMQNISGPPRMRYLFPLNCFTFNPRGHAFLVNTKICILQYVVIRPIMTIVAYCLQWYGLLCPTSMSPAYGEFWVSSINLISVCVAMSALIQFYLVIHHEIPAHDPLWKFIAVKFVSIVISILDQNNVIQGTVSWSADNTADLIENFLVSFEMVVAAFIHLKAFGYMEYVPTQAGPEGAATTLAGVPKTRIGAGLYDTLNVTDIIHDIVVAPGEVREVKRMRKERHLRRGELNASFNELNTMEEGGIDDMDDPITDSTGANGQEQEGSGGATVNAKPSGQHNESDFVIADDE</sequence>
<evidence type="ECO:0000256" key="4">
    <source>
        <dbReference type="ARBA" id="ARBA00023136"/>
    </source>
</evidence>
<dbReference type="OrthoDB" id="5348404at2759"/>
<dbReference type="Proteomes" id="UP000193642">
    <property type="component" value="Unassembled WGS sequence"/>
</dbReference>
<keyword evidence="3 6" id="KW-1133">Transmembrane helix</keyword>
<dbReference type="InterPro" id="IPR005178">
    <property type="entry name" value="Ostalpha/TMEM184C"/>
</dbReference>
<feature type="region of interest" description="Disordered" evidence="5">
    <location>
        <begin position="379"/>
        <end position="433"/>
    </location>
</feature>
<gene>
    <name evidence="7" type="ORF">BCR33DRAFT_724740</name>
</gene>
<dbReference type="SMART" id="SM01417">
    <property type="entry name" value="Solute_trans_a"/>
    <property type="match status" value="1"/>
</dbReference>
<protein>
    <submittedName>
        <fullName evidence="7">DUF300-domain-containing protein</fullName>
    </submittedName>
</protein>
<dbReference type="AlphaFoldDB" id="A0A1Y2B313"/>
<reference evidence="7 8" key="1">
    <citation type="submission" date="2016-07" db="EMBL/GenBank/DDBJ databases">
        <title>Pervasive Adenine N6-methylation of Active Genes in Fungi.</title>
        <authorList>
            <consortium name="DOE Joint Genome Institute"/>
            <person name="Mondo S.J."/>
            <person name="Dannebaum R.O."/>
            <person name="Kuo R.C."/>
            <person name="Labutti K."/>
            <person name="Haridas S."/>
            <person name="Kuo A."/>
            <person name="Salamov A."/>
            <person name="Ahrendt S.R."/>
            <person name="Lipzen A."/>
            <person name="Sullivan W."/>
            <person name="Andreopoulos W.B."/>
            <person name="Clum A."/>
            <person name="Lindquist E."/>
            <person name="Daum C."/>
            <person name="Ramamoorthy G.K."/>
            <person name="Gryganskyi A."/>
            <person name="Culley D."/>
            <person name="Magnuson J.K."/>
            <person name="James T.Y."/>
            <person name="O'Malley M.A."/>
            <person name="Stajich J.E."/>
            <person name="Spatafora J.W."/>
            <person name="Visel A."/>
            <person name="Grigoriev I.V."/>
        </authorList>
    </citation>
    <scope>NUCLEOTIDE SEQUENCE [LARGE SCALE GENOMIC DNA]</scope>
    <source>
        <strain evidence="7 8">JEL800</strain>
    </source>
</reference>
<name>A0A1Y2B313_9FUNG</name>
<evidence type="ECO:0000313" key="8">
    <source>
        <dbReference type="Proteomes" id="UP000193642"/>
    </source>
</evidence>
<evidence type="ECO:0000256" key="6">
    <source>
        <dbReference type="SAM" id="Phobius"/>
    </source>
</evidence>
<feature type="compositionally biased region" description="Acidic residues" evidence="5">
    <location>
        <begin position="386"/>
        <end position="395"/>
    </location>
</feature>
<evidence type="ECO:0000256" key="2">
    <source>
        <dbReference type="ARBA" id="ARBA00022692"/>
    </source>
</evidence>